<comment type="caution">
    <text evidence="1">The sequence shown here is derived from an EMBL/GenBank/DDBJ whole genome shotgun (WGS) entry which is preliminary data.</text>
</comment>
<dbReference type="Proteomes" id="UP001195914">
    <property type="component" value="Unassembled WGS sequence"/>
</dbReference>
<protein>
    <submittedName>
        <fullName evidence="1">Uncharacterized protein</fullName>
    </submittedName>
</protein>
<evidence type="ECO:0000313" key="2">
    <source>
        <dbReference type="Proteomes" id="UP001195914"/>
    </source>
</evidence>
<reference evidence="1" key="1">
    <citation type="journal article" date="2014" name="Nucleic Acids Res.">
        <title>The evolutionary dynamics of variant antigen genes in Babesia reveal a history of genomic innovation underlying host-parasite interaction.</title>
        <authorList>
            <person name="Jackson A.P."/>
            <person name="Otto T.D."/>
            <person name="Darby A."/>
            <person name="Ramaprasad A."/>
            <person name="Xia D."/>
            <person name="Echaide I.E."/>
            <person name="Farber M."/>
            <person name="Gahlot S."/>
            <person name="Gamble J."/>
            <person name="Gupta D."/>
            <person name="Gupta Y."/>
            <person name="Jackson L."/>
            <person name="Malandrin L."/>
            <person name="Malas T.B."/>
            <person name="Moussa E."/>
            <person name="Nair M."/>
            <person name="Reid A.J."/>
            <person name="Sanders M."/>
            <person name="Sharma J."/>
            <person name="Tracey A."/>
            <person name="Quail M.A."/>
            <person name="Weir W."/>
            <person name="Wastling J.M."/>
            <person name="Hall N."/>
            <person name="Willadsen P."/>
            <person name="Lingelbach K."/>
            <person name="Shiels B."/>
            <person name="Tait A."/>
            <person name="Berriman M."/>
            <person name="Allred D.R."/>
            <person name="Pain A."/>
        </authorList>
    </citation>
    <scope>NUCLEOTIDE SEQUENCE</scope>
    <source>
        <strain evidence="1">1802A</strain>
    </source>
</reference>
<organism evidence="1 2">
    <name type="scientific">Babesia divergens</name>
    <dbReference type="NCBI Taxonomy" id="32595"/>
    <lineage>
        <taxon>Eukaryota</taxon>
        <taxon>Sar</taxon>
        <taxon>Alveolata</taxon>
        <taxon>Apicomplexa</taxon>
        <taxon>Aconoidasida</taxon>
        <taxon>Piroplasmida</taxon>
        <taxon>Babesiidae</taxon>
        <taxon>Babesia</taxon>
    </lineage>
</organism>
<dbReference type="EMBL" id="JAHBMH010000033">
    <property type="protein sequence ID" value="KAK1937510.1"/>
    <property type="molecule type" value="Genomic_DNA"/>
</dbReference>
<sequence>MDHPCSCGHFRPEESEQTNDRVIYVKPPGIDHGYECMDVSAHEMETLTLMRNILYCFHFLDTQDREYINSSAAEEYIRQLKHDNPELFDIMYNVLLVVKQSHGNENIAKDLFIKRCEESLRKLGPYDASPMSALWSPKNPLAKYFNDLKRLMDETRIDYHGCRYLIMEGRRNKEGSSPMTQNMHHATDTDINPAPCNQTESYDIIEDECTFRPKINKTPCPVRSANISLMLKKEIEEMHRFRCSKFASVDVLYQCYSGPSVSSGIDEYIVFHLNKPSEWSHTLRSLKDHNA</sequence>
<keyword evidence="2" id="KW-1185">Reference proteome</keyword>
<dbReference type="AlphaFoldDB" id="A0AAD9GFF8"/>
<gene>
    <name evidence="1" type="ORF">X943_002451</name>
</gene>
<proteinExistence type="predicted"/>
<accession>A0AAD9GFF8</accession>
<name>A0AAD9GFF8_BABDI</name>
<evidence type="ECO:0000313" key="1">
    <source>
        <dbReference type="EMBL" id="KAK1937510.1"/>
    </source>
</evidence>
<reference evidence="1" key="2">
    <citation type="submission" date="2021-05" db="EMBL/GenBank/DDBJ databases">
        <authorList>
            <person name="Pain A."/>
        </authorList>
    </citation>
    <scope>NUCLEOTIDE SEQUENCE</scope>
    <source>
        <strain evidence="1">1802A</strain>
    </source>
</reference>